<dbReference type="eggNOG" id="KOG4313">
    <property type="taxonomic scope" value="Eukaryota"/>
</dbReference>
<dbReference type="PANTHER" id="PTHR13622:SF8">
    <property type="entry name" value="THIAMIN PYROPHOSPHOKINASE 1"/>
    <property type="match status" value="1"/>
</dbReference>
<dbReference type="PANTHER" id="PTHR13622">
    <property type="entry name" value="THIAMIN PYROPHOSPHOKINASE"/>
    <property type="match status" value="1"/>
</dbReference>
<dbReference type="EMBL" id="AACS02000007">
    <property type="protein sequence ID" value="EAU90520.2"/>
    <property type="molecule type" value="Genomic_DNA"/>
</dbReference>
<dbReference type="GeneID" id="6007829"/>
<dbReference type="SUPFAM" id="SSF55811">
    <property type="entry name" value="Nudix"/>
    <property type="match status" value="1"/>
</dbReference>
<gene>
    <name evidence="3" type="ORF">CC1G_00904</name>
</gene>
<dbReference type="AlphaFoldDB" id="A8N929"/>
<dbReference type="Proteomes" id="UP000001861">
    <property type="component" value="Unassembled WGS sequence"/>
</dbReference>
<dbReference type="PROSITE" id="PS51462">
    <property type="entry name" value="NUDIX"/>
    <property type="match status" value="1"/>
</dbReference>
<dbReference type="CDD" id="cd03676">
    <property type="entry name" value="NUDIX_Tnr3_like"/>
    <property type="match status" value="1"/>
</dbReference>
<dbReference type="OrthoDB" id="10261522at2759"/>
<evidence type="ECO:0000259" key="2">
    <source>
        <dbReference type="PROSITE" id="PS51462"/>
    </source>
</evidence>
<name>A8N929_COPC7</name>
<feature type="region of interest" description="Disordered" evidence="1">
    <location>
        <begin position="12"/>
        <end position="42"/>
    </location>
</feature>
<dbReference type="RefSeq" id="XP_001831357.2">
    <property type="nucleotide sequence ID" value="XM_001831305.2"/>
</dbReference>
<keyword evidence="4" id="KW-1185">Reference proteome</keyword>
<proteinExistence type="predicted"/>
<dbReference type="KEGG" id="cci:CC1G_00904"/>
<evidence type="ECO:0000313" key="3">
    <source>
        <dbReference type="EMBL" id="EAU90520.2"/>
    </source>
</evidence>
<dbReference type="InParanoid" id="A8N929"/>
<dbReference type="InterPro" id="IPR015797">
    <property type="entry name" value="NUDIX_hydrolase-like_dom_sf"/>
</dbReference>
<dbReference type="STRING" id="240176.A8N929"/>
<feature type="compositionally biased region" description="Basic and acidic residues" evidence="1">
    <location>
        <begin position="174"/>
        <end position="185"/>
    </location>
</feature>
<protein>
    <recommendedName>
        <fullName evidence="2">Nudix hydrolase domain-containing protein</fullName>
    </recommendedName>
</protein>
<dbReference type="VEuPathDB" id="FungiDB:CC1G_00904"/>
<dbReference type="InterPro" id="IPR000086">
    <property type="entry name" value="NUDIX_hydrolase_dom"/>
</dbReference>
<feature type="region of interest" description="Disordered" evidence="1">
    <location>
        <begin position="174"/>
        <end position="194"/>
    </location>
</feature>
<dbReference type="OMA" id="HMERIVA"/>
<sequence length="567" mass="62896">MTKASIQTVLARTRHRKWPAHTLAHSTRAHSSTSTNQAPRRQNGNKCLVFHQPLRHSTAPRFSTAESSLHQQRREIHHIFPQPQPLKFPDGYNSLLPVVLTANNLVLPPAAEFHHGYGNDPDGIYKSGIELGYHANGRPLRVASRTPLGGITAEERVVPFFISHHPAAPVTLDNDHNDLNHDRDLSSANSGGEPAAALSSAELLLHRPPLRPVGWLIPEVAAAISRDHLRHFQRDSASPWDVRYFEPGEIEGVDQVGLSESGRRQMVKSVAFADWVNEGGRHARTLHIERLLLDWKRKKVFGEVLRGWSEEPYPVFNHPAQGIEPLAFAIDKAALSIFGLPNYGALLTAYVHDPSTNETKLWIPQRSKTKKNSPGRLDVTAGGGMRLGDTPLSTILREATEEALLDIDYLNDFLKPVGTIPFLHRSSNLPSCPKLVESTTSSISKPHTYSLSEHPSNPTSPLQQQYILPGHYYLYELSLPVDMSVRPQTNLLDGEVDSFHLLPVEQVLENLVKGKFKKSSSLAIIDFLIRGGWVTEENDVFYAEVNRALRGGLGGAGSVSVPWRTAH</sequence>
<evidence type="ECO:0000313" key="4">
    <source>
        <dbReference type="Proteomes" id="UP000001861"/>
    </source>
</evidence>
<dbReference type="HOGENOM" id="CLU_480590_0_0_1"/>
<reference evidence="3 4" key="1">
    <citation type="journal article" date="2010" name="Proc. Natl. Acad. Sci. U.S.A.">
        <title>Insights into evolution of multicellular fungi from the assembled chromosomes of the mushroom Coprinopsis cinerea (Coprinus cinereus).</title>
        <authorList>
            <person name="Stajich J.E."/>
            <person name="Wilke S.K."/>
            <person name="Ahren D."/>
            <person name="Au C.H."/>
            <person name="Birren B.W."/>
            <person name="Borodovsky M."/>
            <person name="Burns C."/>
            <person name="Canback B."/>
            <person name="Casselton L.A."/>
            <person name="Cheng C.K."/>
            <person name="Deng J."/>
            <person name="Dietrich F.S."/>
            <person name="Fargo D.C."/>
            <person name="Farman M.L."/>
            <person name="Gathman A.C."/>
            <person name="Goldberg J."/>
            <person name="Guigo R."/>
            <person name="Hoegger P.J."/>
            <person name="Hooker J.B."/>
            <person name="Huggins A."/>
            <person name="James T.Y."/>
            <person name="Kamada T."/>
            <person name="Kilaru S."/>
            <person name="Kodira C."/>
            <person name="Kues U."/>
            <person name="Kupfer D."/>
            <person name="Kwan H.S."/>
            <person name="Lomsadze A."/>
            <person name="Li W."/>
            <person name="Lilly W.W."/>
            <person name="Ma L.J."/>
            <person name="Mackey A.J."/>
            <person name="Manning G."/>
            <person name="Martin F."/>
            <person name="Muraguchi H."/>
            <person name="Natvig D.O."/>
            <person name="Palmerini H."/>
            <person name="Ramesh M.A."/>
            <person name="Rehmeyer C.J."/>
            <person name="Roe B.A."/>
            <person name="Shenoy N."/>
            <person name="Stanke M."/>
            <person name="Ter-Hovhannisyan V."/>
            <person name="Tunlid A."/>
            <person name="Velagapudi R."/>
            <person name="Vision T.J."/>
            <person name="Zeng Q."/>
            <person name="Zolan M.E."/>
            <person name="Pukkila P.J."/>
        </authorList>
    </citation>
    <scope>NUCLEOTIDE SEQUENCE [LARGE SCALE GENOMIC DNA]</scope>
    <source>
        <strain evidence="4">Okayama-7 / 130 / ATCC MYA-4618 / FGSC 9003</strain>
    </source>
</reference>
<accession>A8N929</accession>
<feature type="compositionally biased region" description="Low complexity" evidence="1">
    <location>
        <begin position="20"/>
        <end position="35"/>
    </location>
</feature>
<evidence type="ECO:0000256" key="1">
    <source>
        <dbReference type="SAM" id="MobiDB-lite"/>
    </source>
</evidence>
<dbReference type="Gene3D" id="3.90.79.10">
    <property type="entry name" value="Nucleoside Triphosphate Pyrophosphohydrolase"/>
    <property type="match status" value="1"/>
</dbReference>
<organism evidence="3 4">
    <name type="scientific">Coprinopsis cinerea (strain Okayama-7 / 130 / ATCC MYA-4618 / FGSC 9003)</name>
    <name type="common">Inky cap fungus</name>
    <name type="synonym">Hormographiella aspergillata</name>
    <dbReference type="NCBI Taxonomy" id="240176"/>
    <lineage>
        <taxon>Eukaryota</taxon>
        <taxon>Fungi</taxon>
        <taxon>Dikarya</taxon>
        <taxon>Basidiomycota</taxon>
        <taxon>Agaricomycotina</taxon>
        <taxon>Agaricomycetes</taxon>
        <taxon>Agaricomycetidae</taxon>
        <taxon>Agaricales</taxon>
        <taxon>Agaricineae</taxon>
        <taxon>Psathyrellaceae</taxon>
        <taxon>Coprinopsis</taxon>
    </lineage>
</organism>
<dbReference type="GO" id="GO:0044715">
    <property type="term" value="F:8-oxo-dGDP phosphatase activity"/>
    <property type="evidence" value="ECO:0007669"/>
    <property type="project" value="TreeGrafter"/>
</dbReference>
<feature type="domain" description="Nudix hydrolase" evidence="2">
    <location>
        <begin position="342"/>
        <end position="524"/>
    </location>
</feature>
<comment type="caution">
    <text evidence="3">The sequence shown here is derived from an EMBL/GenBank/DDBJ whole genome shotgun (WGS) entry which is preliminary data.</text>
</comment>